<keyword evidence="1" id="KW-0472">Membrane</keyword>
<dbReference type="EC" id="4.2.2.-" evidence="1"/>
<evidence type="ECO:0000313" key="5">
    <source>
        <dbReference type="Proteomes" id="UP000317730"/>
    </source>
</evidence>
<evidence type="ECO:0000259" key="3">
    <source>
        <dbReference type="Pfam" id="PF03330"/>
    </source>
</evidence>
<dbReference type="GO" id="GO:0000270">
    <property type="term" value="P:peptidoglycan metabolic process"/>
    <property type="evidence" value="ECO:0007669"/>
    <property type="project" value="UniProtKB-UniRule"/>
</dbReference>
<dbReference type="GO" id="GO:0008932">
    <property type="term" value="F:lytic endotransglycosylase activity"/>
    <property type="evidence" value="ECO:0007669"/>
    <property type="project" value="UniProtKB-UniRule"/>
</dbReference>
<dbReference type="PANTHER" id="PTHR34183:SF8">
    <property type="entry name" value="ENDOLYTIC PEPTIDOGLYCAN TRANSGLYCOSYLASE RLPA-RELATED"/>
    <property type="match status" value="1"/>
</dbReference>
<dbReference type="CDD" id="cd22268">
    <property type="entry name" value="DPBB_RlpA-like"/>
    <property type="match status" value="1"/>
</dbReference>
<reference evidence="4 5" key="1">
    <citation type="submission" date="2019-06" db="EMBL/GenBank/DDBJ databases">
        <title>Whole genome shotgun sequence of Acetobacter peroxydans NBRC 13755.</title>
        <authorList>
            <person name="Hosoyama A."/>
            <person name="Uohara A."/>
            <person name="Ohji S."/>
            <person name="Ichikawa N."/>
        </authorList>
    </citation>
    <scope>NUCLEOTIDE SEQUENCE [LARGE SCALE GENOMIC DNA]</scope>
    <source>
        <strain evidence="4 5">NBRC 13755</strain>
    </source>
</reference>
<dbReference type="InterPro" id="IPR034718">
    <property type="entry name" value="RlpA"/>
</dbReference>
<feature type="domain" description="RlpA-like protein double-psi beta-barrel" evidence="3">
    <location>
        <begin position="62"/>
        <end position="136"/>
    </location>
</feature>
<feature type="signal peptide" evidence="2">
    <location>
        <begin position="1"/>
        <end position="21"/>
    </location>
</feature>
<comment type="subcellular location">
    <subcellularLocation>
        <location evidence="1">Cell membrane</location>
        <topology evidence="1">Lipid-anchor</topology>
    </subcellularLocation>
</comment>
<comment type="similarity">
    <text evidence="1">Belongs to the RlpA family.</text>
</comment>
<keyword evidence="1" id="KW-0564">Palmitate</keyword>
<dbReference type="Pfam" id="PF03330">
    <property type="entry name" value="DPBB_1"/>
    <property type="match status" value="1"/>
</dbReference>
<name>A0A4Y3TTX4_9PROT</name>
<keyword evidence="5" id="KW-1185">Reference proteome</keyword>
<dbReference type="GO" id="GO:0005886">
    <property type="term" value="C:plasma membrane"/>
    <property type="evidence" value="ECO:0007669"/>
    <property type="project" value="UniProtKB-SubCell"/>
</dbReference>
<dbReference type="HAMAP" id="MF_02071">
    <property type="entry name" value="RlpA"/>
    <property type="match status" value="1"/>
</dbReference>
<protein>
    <recommendedName>
        <fullName evidence="1">Endolytic peptidoglycan transglycosylase RlpA</fullName>
        <ecNumber evidence="1">4.2.2.-</ecNumber>
    </recommendedName>
</protein>
<keyword evidence="1" id="KW-0449">Lipoprotein</keyword>
<dbReference type="RefSeq" id="WP_141374467.1">
    <property type="nucleotide sequence ID" value="NZ_BAPL01000017.1"/>
</dbReference>
<dbReference type="PANTHER" id="PTHR34183">
    <property type="entry name" value="ENDOLYTIC PEPTIDOGLYCAN TRANSGLYCOSYLASE RLPA"/>
    <property type="match status" value="1"/>
</dbReference>
<sequence length="284" mass="29804">MKKAVLCTALFLAACGRAPQATPDPHYVAGAPWQADGRWFYPREDFAWQGSGLAVRDHGRNGELTADGEVRDRTAMTGAHQTLQLPAIVSVINLENGREVVVRLNDRGPAQAGRMLSLSARAADLLGMGDGPARVRVVEHEAESRRLAETIPGAPTLEISTAPREGVMQTDLGGKGSSTVGAAVQAGDSATPKAGQALSALPAEVRQGMAAPGMLWVEIMDLTSHYGAIVQAARSGAVVRPDLTAGHGMMWAVRYGPFTTIQDADSALRRALAAGLTGSHIIVE</sequence>
<keyword evidence="1" id="KW-1003">Cell membrane</keyword>
<comment type="function">
    <text evidence="1">Lytic transglycosylase with a strong preference for naked glycan strands that lack stem peptides.</text>
</comment>
<feature type="chain" id="PRO_5021519850" description="Endolytic peptidoglycan transglycosylase RlpA" evidence="2">
    <location>
        <begin position="22"/>
        <end position="284"/>
    </location>
</feature>
<comment type="caution">
    <text evidence="4">The sequence shown here is derived from an EMBL/GenBank/DDBJ whole genome shotgun (WGS) entry which is preliminary data.</text>
</comment>
<evidence type="ECO:0000256" key="2">
    <source>
        <dbReference type="SAM" id="SignalP"/>
    </source>
</evidence>
<accession>A0A4Y3TTX4</accession>
<dbReference type="PROSITE" id="PS51257">
    <property type="entry name" value="PROKAR_LIPOPROTEIN"/>
    <property type="match status" value="1"/>
</dbReference>
<dbReference type="OrthoDB" id="9779128at2"/>
<dbReference type="EMBL" id="BJMV01000001">
    <property type="protein sequence ID" value="GEB84537.1"/>
    <property type="molecule type" value="Genomic_DNA"/>
</dbReference>
<dbReference type="Proteomes" id="UP000317730">
    <property type="component" value="Unassembled WGS sequence"/>
</dbReference>
<keyword evidence="2" id="KW-0732">Signal</keyword>
<evidence type="ECO:0000256" key="1">
    <source>
        <dbReference type="HAMAP-Rule" id="MF_02071"/>
    </source>
</evidence>
<dbReference type="Gene3D" id="2.40.40.10">
    <property type="entry name" value="RlpA-like domain"/>
    <property type="match status" value="1"/>
</dbReference>
<dbReference type="AlphaFoldDB" id="A0A4Y3TTX4"/>
<gene>
    <name evidence="1" type="primary">rlpA</name>
    <name evidence="4" type="ORF">APE01nite_03340</name>
</gene>
<dbReference type="InterPro" id="IPR036908">
    <property type="entry name" value="RlpA-like_sf"/>
</dbReference>
<proteinExistence type="inferred from homology"/>
<keyword evidence="1" id="KW-0961">Cell wall biogenesis/degradation</keyword>
<organism evidence="4 5">
    <name type="scientific">Acetobacter peroxydans</name>
    <dbReference type="NCBI Taxonomy" id="104098"/>
    <lineage>
        <taxon>Bacteria</taxon>
        <taxon>Pseudomonadati</taxon>
        <taxon>Pseudomonadota</taxon>
        <taxon>Alphaproteobacteria</taxon>
        <taxon>Acetobacterales</taxon>
        <taxon>Acetobacteraceae</taxon>
        <taxon>Acetobacter</taxon>
    </lineage>
</organism>
<dbReference type="GO" id="GO:0071555">
    <property type="term" value="P:cell wall organization"/>
    <property type="evidence" value="ECO:0007669"/>
    <property type="project" value="UniProtKB-KW"/>
</dbReference>
<keyword evidence="1" id="KW-0456">Lyase</keyword>
<dbReference type="InterPro" id="IPR009009">
    <property type="entry name" value="RlpA-like_DPBB"/>
</dbReference>
<evidence type="ECO:0000313" key="4">
    <source>
        <dbReference type="EMBL" id="GEB84537.1"/>
    </source>
</evidence>